<name>A0A0F9JST8_9ZZZZ</name>
<sequence>MDHNFRIEVMVEKDGKIISLDTDEVEIYIYQKSDGGSVRTLEISGKKECTDPGGHQLGLRASVPDDLDEDDSGIEINTNLAGSVSVHSYKYGEGI</sequence>
<evidence type="ECO:0000313" key="1">
    <source>
        <dbReference type="EMBL" id="KKM65511.1"/>
    </source>
</evidence>
<proteinExistence type="predicted"/>
<accession>A0A0F9JST8</accession>
<gene>
    <name evidence="1" type="ORF">LCGC14_1490610</name>
</gene>
<dbReference type="EMBL" id="LAZR01010712">
    <property type="protein sequence ID" value="KKM65511.1"/>
    <property type="molecule type" value="Genomic_DNA"/>
</dbReference>
<comment type="caution">
    <text evidence="1">The sequence shown here is derived from an EMBL/GenBank/DDBJ whole genome shotgun (WGS) entry which is preliminary data.</text>
</comment>
<organism evidence="1">
    <name type="scientific">marine sediment metagenome</name>
    <dbReference type="NCBI Taxonomy" id="412755"/>
    <lineage>
        <taxon>unclassified sequences</taxon>
        <taxon>metagenomes</taxon>
        <taxon>ecological metagenomes</taxon>
    </lineage>
</organism>
<dbReference type="AlphaFoldDB" id="A0A0F9JST8"/>
<reference evidence="1" key="1">
    <citation type="journal article" date="2015" name="Nature">
        <title>Complex archaea that bridge the gap between prokaryotes and eukaryotes.</title>
        <authorList>
            <person name="Spang A."/>
            <person name="Saw J.H."/>
            <person name="Jorgensen S.L."/>
            <person name="Zaremba-Niedzwiedzka K."/>
            <person name="Martijn J."/>
            <person name="Lind A.E."/>
            <person name="van Eijk R."/>
            <person name="Schleper C."/>
            <person name="Guy L."/>
            <person name="Ettema T.J."/>
        </authorList>
    </citation>
    <scope>NUCLEOTIDE SEQUENCE</scope>
</reference>
<protein>
    <submittedName>
        <fullName evidence="1">Uncharacterized protein</fullName>
    </submittedName>
</protein>